<keyword evidence="2" id="KW-1185">Reference proteome</keyword>
<accession>A0AAE8BFG7</accession>
<evidence type="ECO:0008006" key="3">
    <source>
        <dbReference type="Google" id="ProtNLM"/>
    </source>
</evidence>
<sequence length="378" mass="41418">MIPQILSFGAMLTQLASAFGASKEGVAEAKKIVDGATATYNVLQTGSLSQSAAKTLISPMVAVENTLLHQDYMNDLMTVINLRDIKDALSHLAQQGQVNGIKISDLVDGINPRRAGFLSYAGAESFGRPTNRPFNFNEIAGQEAKPVAAGSEKAERTDKLVMVNGKQVSDLTEYQPLAIGRTVEASVTIDGTQLNFPLTFRQTPVPVDSSSIQRIFEAARPEEGWFARVMMYRSKEITSPEFLMGTDEIKREFNIRRNDLSGYYSEAKDREAKNRMAALRTGMVSMNSAANTIILTAETARNIELEIGVRFDSNGIGKIRKSVLANTIVVVDDGLGLFTFYYAGNNMPETWTQRQITVASKKDTSMDLASLSKLFTGR</sequence>
<dbReference type="Proteomes" id="UP000828443">
    <property type="component" value="Segment"/>
</dbReference>
<dbReference type="KEGG" id="vg:77953165"/>
<reference evidence="1" key="1">
    <citation type="journal article" date="2021" name="Viruses">
        <title>Novel Viruses That Lyse Plant and Human Strains of Kosakonia cowanii.</title>
        <authorList>
            <person name="Petrzik K."/>
            <person name="Brazdova S."/>
            <person name="Krawczyk K."/>
        </authorList>
    </citation>
    <scope>NUCLEOTIDE SEQUENCE</scope>
</reference>
<protein>
    <recommendedName>
        <fullName evidence="3">Virion structural protein</fullName>
    </recommendedName>
</protein>
<proteinExistence type="predicted"/>
<evidence type="ECO:0000313" key="1">
    <source>
        <dbReference type="EMBL" id="QYN79988.1"/>
    </source>
</evidence>
<dbReference type="RefSeq" id="YP_010676800.1">
    <property type="nucleotide sequence ID" value="NC_071015.1"/>
</dbReference>
<evidence type="ECO:0000313" key="2">
    <source>
        <dbReference type="Proteomes" id="UP000828443"/>
    </source>
</evidence>
<dbReference type="EMBL" id="MZ348422">
    <property type="protein sequence ID" value="QYN79988.1"/>
    <property type="molecule type" value="Genomic_DNA"/>
</dbReference>
<organism evidence="1 2">
    <name type="scientific">Kosakonia phage Kc263</name>
    <dbReference type="NCBI Taxonomy" id="2863194"/>
    <lineage>
        <taxon>Viruses</taxon>
        <taxon>Duplodnaviria</taxon>
        <taxon>Heunggongvirae</taxon>
        <taxon>Uroviricota</taxon>
        <taxon>Caudoviricetes</taxon>
        <taxon>Chimalliviridae</taxon>
        <taxon>Branisovskavirus</taxon>
        <taxon>Branisovskavirus Kc263</taxon>
    </lineage>
</organism>
<dbReference type="GeneID" id="77953165"/>
<name>A0AAE8BFG7_9CAUD</name>